<name>A0A117MJ12_CHLLI</name>
<evidence type="ECO:0000256" key="3">
    <source>
        <dbReference type="ARBA" id="ARBA00006577"/>
    </source>
</evidence>
<dbReference type="Gene3D" id="3.10.50.40">
    <property type="match status" value="1"/>
</dbReference>
<comment type="catalytic activity">
    <reaction evidence="1 9 10">
        <text>[protein]-peptidylproline (omega=180) = [protein]-peptidylproline (omega=0)</text>
        <dbReference type="Rhea" id="RHEA:16237"/>
        <dbReference type="Rhea" id="RHEA-COMP:10747"/>
        <dbReference type="Rhea" id="RHEA-COMP:10748"/>
        <dbReference type="ChEBI" id="CHEBI:83833"/>
        <dbReference type="ChEBI" id="CHEBI:83834"/>
        <dbReference type="EC" id="5.2.1.8"/>
    </reaction>
</comment>
<dbReference type="Proteomes" id="UP000053937">
    <property type="component" value="Unassembled WGS sequence"/>
</dbReference>
<dbReference type="InterPro" id="IPR046357">
    <property type="entry name" value="PPIase_dom_sf"/>
</dbReference>
<gene>
    <name evidence="12" type="ORF">ASB62_10240</name>
</gene>
<dbReference type="PROSITE" id="PS50059">
    <property type="entry name" value="FKBP_PPIASE"/>
    <property type="match status" value="1"/>
</dbReference>
<reference evidence="12 13" key="1">
    <citation type="submission" date="2015-10" db="EMBL/GenBank/DDBJ databases">
        <title>Draft Genome Sequence of Chlorobium limicola strain Frasassi Growing under Artificial Lighting in the Frasassi Cave System.</title>
        <authorList>
            <person name="Mansor M."/>
            <person name="Macalady J."/>
        </authorList>
    </citation>
    <scope>NUCLEOTIDE SEQUENCE [LARGE SCALE GENOMIC DNA]</scope>
    <source>
        <strain evidence="12 13">Frasassi</strain>
    </source>
</reference>
<evidence type="ECO:0000256" key="5">
    <source>
        <dbReference type="ARBA" id="ARBA00023110"/>
    </source>
</evidence>
<accession>A0A117MJ12</accession>
<comment type="caution">
    <text evidence="12">The sequence shown here is derived from an EMBL/GenBank/DDBJ whole genome shotgun (WGS) entry which is preliminary data.</text>
</comment>
<dbReference type="OrthoDB" id="9808891at2"/>
<protein>
    <recommendedName>
        <fullName evidence="10">Peptidyl-prolyl cis-trans isomerase</fullName>
        <ecNumber evidence="10">5.2.1.8</ecNumber>
    </recommendedName>
</protein>
<comment type="similarity">
    <text evidence="3 10">Belongs to the FKBP-type PPIase family.</text>
</comment>
<dbReference type="GO" id="GO:0003755">
    <property type="term" value="F:peptidyl-prolyl cis-trans isomerase activity"/>
    <property type="evidence" value="ECO:0007669"/>
    <property type="project" value="UniProtKB-UniRule"/>
</dbReference>
<dbReference type="PANTHER" id="PTHR47861:SF3">
    <property type="entry name" value="FKBP-TYPE PEPTIDYL-PROLYL CIS-TRANS ISOMERASE SLYD"/>
    <property type="match status" value="1"/>
</dbReference>
<dbReference type="PANTHER" id="PTHR47861">
    <property type="entry name" value="FKBP-TYPE PEPTIDYL-PROLYL CIS-TRANS ISOMERASE SLYD"/>
    <property type="match status" value="1"/>
</dbReference>
<evidence type="ECO:0000256" key="9">
    <source>
        <dbReference type="PROSITE-ProRule" id="PRU00277"/>
    </source>
</evidence>
<evidence type="ECO:0000256" key="7">
    <source>
        <dbReference type="ARBA" id="ARBA00023235"/>
    </source>
</evidence>
<evidence type="ECO:0000256" key="6">
    <source>
        <dbReference type="ARBA" id="ARBA00023186"/>
    </source>
</evidence>
<evidence type="ECO:0000256" key="4">
    <source>
        <dbReference type="ARBA" id="ARBA00022490"/>
    </source>
</evidence>
<evidence type="ECO:0000256" key="2">
    <source>
        <dbReference type="ARBA" id="ARBA00004496"/>
    </source>
</evidence>
<keyword evidence="13" id="KW-1185">Reference proteome</keyword>
<keyword evidence="4" id="KW-0963">Cytoplasm</keyword>
<evidence type="ECO:0000256" key="8">
    <source>
        <dbReference type="ARBA" id="ARBA00037071"/>
    </source>
</evidence>
<keyword evidence="6" id="KW-0143">Chaperone</keyword>
<dbReference type="EC" id="5.2.1.8" evidence="10"/>
<evidence type="ECO:0000313" key="12">
    <source>
        <dbReference type="EMBL" id="KUL20217.1"/>
    </source>
</evidence>
<keyword evidence="7 9" id="KW-0413">Isomerase</keyword>
<evidence type="ECO:0000256" key="1">
    <source>
        <dbReference type="ARBA" id="ARBA00000971"/>
    </source>
</evidence>
<evidence type="ECO:0000313" key="13">
    <source>
        <dbReference type="Proteomes" id="UP000053937"/>
    </source>
</evidence>
<comment type="subcellular location">
    <subcellularLocation>
        <location evidence="2">Cytoplasm</location>
    </subcellularLocation>
</comment>
<organism evidence="12 13">
    <name type="scientific">Chlorobium limicola</name>
    <dbReference type="NCBI Taxonomy" id="1092"/>
    <lineage>
        <taxon>Bacteria</taxon>
        <taxon>Pseudomonadati</taxon>
        <taxon>Chlorobiota</taxon>
        <taxon>Chlorobiia</taxon>
        <taxon>Chlorobiales</taxon>
        <taxon>Chlorobiaceae</taxon>
        <taxon>Chlorobium/Pelodictyon group</taxon>
        <taxon>Chlorobium</taxon>
    </lineage>
</organism>
<dbReference type="EMBL" id="LMBR01000257">
    <property type="protein sequence ID" value="KUL20217.1"/>
    <property type="molecule type" value="Genomic_DNA"/>
</dbReference>
<comment type="function">
    <text evidence="8">Also involved in hydrogenase metallocenter assembly, probably by participating in the nickel insertion step. This function in hydrogenase biosynthesis requires chaperone activity and the presence of the metal-binding domain, but not PPIase activity.</text>
</comment>
<dbReference type="InterPro" id="IPR001179">
    <property type="entry name" value="PPIase_FKBP_dom"/>
</dbReference>
<sequence>MAQAKQGDTVKVHYTGTLDDGTMFDTSADRDPLQFTIGGGQVIPGFDIAVLGMEQGQIRTTVIEPDDAYGQHSGELVTEVARERFPADMELEVGQQLQVGLADGQQAIVMIVDLSDEAVTLDANHPLAGQQLTFEIELVEIV</sequence>
<dbReference type="Pfam" id="PF00254">
    <property type="entry name" value="FKBP_C"/>
    <property type="match status" value="1"/>
</dbReference>
<proteinExistence type="inferred from homology"/>
<evidence type="ECO:0000256" key="10">
    <source>
        <dbReference type="RuleBase" id="RU003915"/>
    </source>
</evidence>
<evidence type="ECO:0000259" key="11">
    <source>
        <dbReference type="PROSITE" id="PS50059"/>
    </source>
</evidence>
<dbReference type="RefSeq" id="WP_012467006.1">
    <property type="nucleotide sequence ID" value="NZ_JAAXUX010000027.1"/>
</dbReference>
<dbReference type="OMA" id="HSHEGGC"/>
<dbReference type="GO" id="GO:0005737">
    <property type="term" value="C:cytoplasm"/>
    <property type="evidence" value="ECO:0007669"/>
    <property type="project" value="UniProtKB-SubCell"/>
</dbReference>
<feature type="domain" description="PPIase FKBP-type" evidence="11">
    <location>
        <begin position="7"/>
        <end position="91"/>
    </location>
</feature>
<keyword evidence="5 9" id="KW-0697">Rotamase</keyword>
<dbReference type="AlphaFoldDB" id="A0A117MJ12"/>
<dbReference type="GO" id="GO:0042026">
    <property type="term" value="P:protein refolding"/>
    <property type="evidence" value="ECO:0007669"/>
    <property type="project" value="UniProtKB-ARBA"/>
</dbReference>
<dbReference type="SUPFAM" id="SSF54534">
    <property type="entry name" value="FKBP-like"/>
    <property type="match status" value="1"/>
</dbReference>